<dbReference type="Proteomes" id="UP000001880">
    <property type="component" value="Chromosome"/>
</dbReference>
<dbReference type="InterPro" id="IPR036188">
    <property type="entry name" value="FAD/NAD-bd_sf"/>
</dbReference>
<keyword evidence="1" id="KW-0560">Oxidoreductase</keyword>
<dbReference type="NCBIfam" id="TIGR04046">
    <property type="entry name" value="MSMEG_0569_nitr"/>
    <property type="match status" value="1"/>
</dbReference>
<dbReference type="Gene3D" id="3.50.50.60">
    <property type="entry name" value="FAD/NAD(P)-binding domain"/>
    <property type="match status" value="2"/>
</dbReference>
<keyword evidence="3" id="KW-1185">Reference proteome</keyword>
<dbReference type="KEGG" id="hoh:Hoch_4746"/>
<dbReference type="RefSeq" id="WP_012829834.1">
    <property type="nucleotide sequence ID" value="NC_013440.1"/>
</dbReference>
<reference evidence="2 3" key="1">
    <citation type="journal article" date="2010" name="Stand. Genomic Sci.">
        <title>Complete genome sequence of Haliangium ochraceum type strain (SMP-2).</title>
        <authorList>
            <consortium name="US DOE Joint Genome Institute (JGI-PGF)"/>
            <person name="Ivanova N."/>
            <person name="Daum C."/>
            <person name="Lang E."/>
            <person name="Abt B."/>
            <person name="Kopitz M."/>
            <person name="Saunders E."/>
            <person name="Lapidus A."/>
            <person name="Lucas S."/>
            <person name="Glavina Del Rio T."/>
            <person name="Nolan M."/>
            <person name="Tice H."/>
            <person name="Copeland A."/>
            <person name="Cheng J.F."/>
            <person name="Chen F."/>
            <person name="Bruce D."/>
            <person name="Goodwin L."/>
            <person name="Pitluck S."/>
            <person name="Mavromatis K."/>
            <person name="Pati A."/>
            <person name="Mikhailova N."/>
            <person name="Chen A."/>
            <person name="Palaniappan K."/>
            <person name="Land M."/>
            <person name="Hauser L."/>
            <person name="Chang Y.J."/>
            <person name="Jeffries C.D."/>
            <person name="Detter J.C."/>
            <person name="Brettin T."/>
            <person name="Rohde M."/>
            <person name="Goker M."/>
            <person name="Bristow J."/>
            <person name="Markowitz V."/>
            <person name="Eisen J.A."/>
            <person name="Hugenholtz P."/>
            <person name="Kyrpides N.C."/>
            <person name="Klenk H.P."/>
        </authorList>
    </citation>
    <scope>NUCLEOTIDE SEQUENCE [LARGE SCALE GENOMIC DNA]</scope>
    <source>
        <strain evidence="3">DSM 14365 / CIP 107738 / JCM 11303 / AJ 13395 / SMP-2</strain>
    </source>
</reference>
<dbReference type="GO" id="GO:0004497">
    <property type="term" value="F:monooxygenase activity"/>
    <property type="evidence" value="ECO:0007669"/>
    <property type="project" value="TreeGrafter"/>
</dbReference>
<dbReference type="STRING" id="502025.Hoch_4746"/>
<proteinExistence type="predicted"/>
<dbReference type="AlphaFoldDB" id="D0LSL4"/>
<accession>D0LSL4</accession>
<dbReference type="InterPro" id="IPR050982">
    <property type="entry name" value="Auxin_biosynth/cation_transpt"/>
</dbReference>
<gene>
    <name evidence="2" type="ordered locus">Hoch_4746</name>
</gene>
<dbReference type="PANTHER" id="PTHR43539">
    <property type="entry name" value="FLAVIN-BINDING MONOOXYGENASE-LIKE PROTEIN (AFU_ORTHOLOGUE AFUA_4G09220)"/>
    <property type="match status" value="1"/>
</dbReference>
<dbReference type="EMBL" id="CP001804">
    <property type="protein sequence ID" value="ACY17236.1"/>
    <property type="molecule type" value="Genomic_DNA"/>
</dbReference>
<dbReference type="OrthoDB" id="9790219at2"/>
<dbReference type="Pfam" id="PF13738">
    <property type="entry name" value="Pyr_redox_3"/>
    <property type="match status" value="1"/>
</dbReference>
<sequence>MVETVSVPVVVIGAGQAGLATSYLLKQARVEHVVLERHRPGHAWRSERWDSFCLVTPNWQCQLPGHPYAGSDPDGFMVKDEIAAYLEAYVASFDPPLRQGVEVQRVSRAADGYRVQTGDVAYLCDALVVATGGYHSPRVPACARLVPADVHQLHSGSYRNPAALPPGAVLVVGSGQSGCQIAEDLHLAGRQVHLAVGSAPRCARRYRGRDVVAWLDEMGHYRRPIDSFPDPDEVRRKTNHYVTGRDGGHDLDLRRFATEGMRLYGTLDDIDEHGLRFRPDLRSNLDAADDVYRRINASIDAYIAEHDIDAEPGSVYEPVWTPAEEDASLSWSDAAITSVIWCTGFGANYEWIDLPVFDDAGHPVHERGVTDAPGLFFVGLPWLHTWGSGRFCGVGDDARFIVSQVVRGRGCEPGASVTAAPAQRGSRI</sequence>
<evidence type="ECO:0000256" key="1">
    <source>
        <dbReference type="ARBA" id="ARBA00023002"/>
    </source>
</evidence>
<dbReference type="GO" id="GO:0050660">
    <property type="term" value="F:flavin adenine dinucleotide binding"/>
    <property type="evidence" value="ECO:0007669"/>
    <property type="project" value="TreeGrafter"/>
</dbReference>
<dbReference type="PRINTS" id="PR00368">
    <property type="entry name" value="FADPNR"/>
</dbReference>
<dbReference type="PANTHER" id="PTHR43539:SF78">
    <property type="entry name" value="FLAVIN-CONTAINING MONOOXYGENASE"/>
    <property type="match status" value="1"/>
</dbReference>
<dbReference type="PRINTS" id="PR00411">
    <property type="entry name" value="PNDRDTASEI"/>
</dbReference>
<name>D0LSL4_HALO1</name>
<dbReference type="InterPro" id="IPR024000">
    <property type="entry name" value="CHP04046_FMN-dependent"/>
</dbReference>
<organism evidence="2 3">
    <name type="scientific">Haliangium ochraceum (strain DSM 14365 / JCM 11303 / SMP-2)</name>
    <dbReference type="NCBI Taxonomy" id="502025"/>
    <lineage>
        <taxon>Bacteria</taxon>
        <taxon>Pseudomonadati</taxon>
        <taxon>Myxococcota</taxon>
        <taxon>Polyangia</taxon>
        <taxon>Haliangiales</taxon>
        <taxon>Kofleriaceae</taxon>
        <taxon>Haliangium</taxon>
    </lineage>
</organism>
<dbReference type="SUPFAM" id="SSF51905">
    <property type="entry name" value="FAD/NAD(P)-binding domain"/>
    <property type="match status" value="2"/>
</dbReference>
<dbReference type="HOGENOM" id="CLU_006909_1_1_7"/>
<evidence type="ECO:0000313" key="3">
    <source>
        <dbReference type="Proteomes" id="UP000001880"/>
    </source>
</evidence>
<protein>
    <submittedName>
        <fullName evidence="2">FAD-dependent pyridine nucleotide-disulphide oxidoreductase</fullName>
    </submittedName>
</protein>
<dbReference type="eggNOG" id="COG2072">
    <property type="taxonomic scope" value="Bacteria"/>
</dbReference>
<evidence type="ECO:0000313" key="2">
    <source>
        <dbReference type="EMBL" id="ACY17236.1"/>
    </source>
</evidence>